<dbReference type="EMBL" id="LR796189">
    <property type="protein sequence ID" value="CAB4125558.1"/>
    <property type="molecule type" value="Genomic_DNA"/>
</dbReference>
<gene>
    <name evidence="1" type="ORF">UFOVP53_168</name>
</gene>
<protein>
    <submittedName>
        <fullName evidence="1">Uncharacterized protein</fullName>
    </submittedName>
</protein>
<reference evidence="1" key="1">
    <citation type="submission" date="2020-04" db="EMBL/GenBank/DDBJ databases">
        <authorList>
            <person name="Chiriac C."/>
            <person name="Salcher M."/>
            <person name="Ghai R."/>
            <person name="Kavagutti S V."/>
        </authorList>
    </citation>
    <scope>NUCLEOTIDE SEQUENCE</scope>
</reference>
<accession>A0A6J5KST6</accession>
<proteinExistence type="predicted"/>
<evidence type="ECO:0000313" key="1">
    <source>
        <dbReference type="EMBL" id="CAB4125558.1"/>
    </source>
</evidence>
<name>A0A6J5KST6_9CAUD</name>
<sequence>MMSELVTKDVNYYRKVVKKYYPDKEPLLSDDEAIQVGIAIDEINSFVPEDDDV</sequence>
<organism evidence="1">
    <name type="scientific">uncultured Caudovirales phage</name>
    <dbReference type="NCBI Taxonomy" id="2100421"/>
    <lineage>
        <taxon>Viruses</taxon>
        <taxon>Duplodnaviria</taxon>
        <taxon>Heunggongvirae</taxon>
        <taxon>Uroviricota</taxon>
        <taxon>Caudoviricetes</taxon>
        <taxon>Peduoviridae</taxon>
        <taxon>Maltschvirus</taxon>
        <taxon>Maltschvirus maltsch</taxon>
    </lineage>
</organism>